<protein>
    <submittedName>
        <fullName evidence="2">Uncharacterized protein</fullName>
    </submittedName>
</protein>
<dbReference type="EMBL" id="JACJQU010000003">
    <property type="protein sequence ID" value="MBD2293305.1"/>
    <property type="molecule type" value="Genomic_DNA"/>
</dbReference>
<evidence type="ECO:0000256" key="1">
    <source>
        <dbReference type="SAM" id="SignalP"/>
    </source>
</evidence>
<accession>A0A926WFS9</accession>
<sequence>MKRITSFFIATVIASMSVLGITQNADAHPHYRRQTTTHVRRYRTCTGRNRYRYYHGRYYRCRYSRQNTRHH</sequence>
<evidence type="ECO:0000313" key="3">
    <source>
        <dbReference type="Proteomes" id="UP000662185"/>
    </source>
</evidence>
<dbReference type="RefSeq" id="WP_190558600.1">
    <property type="nucleotide sequence ID" value="NZ_JACJQU010000003.1"/>
</dbReference>
<evidence type="ECO:0000313" key="2">
    <source>
        <dbReference type="EMBL" id="MBD2293305.1"/>
    </source>
</evidence>
<feature type="chain" id="PRO_5038126249" evidence="1">
    <location>
        <begin position="28"/>
        <end position="71"/>
    </location>
</feature>
<feature type="signal peptide" evidence="1">
    <location>
        <begin position="1"/>
        <end position="27"/>
    </location>
</feature>
<dbReference type="Proteomes" id="UP000662185">
    <property type="component" value="Unassembled WGS sequence"/>
</dbReference>
<gene>
    <name evidence="2" type="ORF">H6G06_07340</name>
</gene>
<organism evidence="2 3">
    <name type="scientific">Anabaena sphaerica FACHB-251</name>
    <dbReference type="NCBI Taxonomy" id="2692883"/>
    <lineage>
        <taxon>Bacteria</taxon>
        <taxon>Bacillati</taxon>
        <taxon>Cyanobacteriota</taxon>
        <taxon>Cyanophyceae</taxon>
        <taxon>Nostocales</taxon>
        <taxon>Nostocaceae</taxon>
        <taxon>Anabaena</taxon>
    </lineage>
</organism>
<name>A0A926WFS9_9NOST</name>
<keyword evidence="3" id="KW-1185">Reference proteome</keyword>
<reference evidence="3" key="1">
    <citation type="journal article" date="2020" name="ISME J.">
        <title>Comparative genomics reveals insights into cyanobacterial evolution and habitat adaptation.</title>
        <authorList>
            <person name="Chen M.Y."/>
            <person name="Teng W.K."/>
            <person name="Zhao L."/>
            <person name="Hu C.X."/>
            <person name="Zhou Y.K."/>
            <person name="Han B.P."/>
            <person name="Song L.R."/>
            <person name="Shu W.S."/>
        </authorList>
    </citation>
    <scope>NUCLEOTIDE SEQUENCE [LARGE SCALE GENOMIC DNA]</scope>
    <source>
        <strain evidence="3">FACHB-251</strain>
    </source>
</reference>
<dbReference type="AlphaFoldDB" id="A0A926WFS9"/>
<keyword evidence="1" id="KW-0732">Signal</keyword>
<proteinExistence type="predicted"/>
<comment type="caution">
    <text evidence="2">The sequence shown here is derived from an EMBL/GenBank/DDBJ whole genome shotgun (WGS) entry which is preliminary data.</text>
</comment>